<protein>
    <submittedName>
        <fullName evidence="1">Uncharacterized protein</fullName>
    </submittedName>
</protein>
<name>A0A6G1D367_9ORYZ</name>
<organism evidence="1 2">
    <name type="scientific">Oryza meyeriana var. granulata</name>
    <dbReference type="NCBI Taxonomy" id="110450"/>
    <lineage>
        <taxon>Eukaryota</taxon>
        <taxon>Viridiplantae</taxon>
        <taxon>Streptophyta</taxon>
        <taxon>Embryophyta</taxon>
        <taxon>Tracheophyta</taxon>
        <taxon>Spermatophyta</taxon>
        <taxon>Magnoliopsida</taxon>
        <taxon>Liliopsida</taxon>
        <taxon>Poales</taxon>
        <taxon>Poaceae</taxon>
        <taxon>BOP clade</taxon>
        <taxon>Oryzoideae</taxon>
        <taxon>Oryzeae</taxon>
        <taxon>Oryzinae</taxon>
        <taxon>Oryza</taxon>
        <taxon>Oryza meyeriana</taxon>
    </lineage>
</organism>
<reference evidence="1 2" key="1">
    <citation type="submission" date="2019-11" db="EMBL/GenBank/DDBJ databases">
        <title>Whole genome sequence of Oryza granulata.</title>
        <authorList>
            <person name="Li W."/>
        </authorList>
    </citation>
    <scope>NUCLEOTIDE SEQUENCE [LARGE SCALE GENOMIC DNA]</scope>
    <source>
        <strain evidence="2">cv. Menghai</strain>
        <tissue evidence="1">Leaf</tissue>
    </source>
</reference>
<comment type="caution">
    <text evidence="1">The sequence shown here is derived from an EMBL/GenBank/DDBJ whole genome shotgun (WGS) entry which is preliminary data.</text>
</comment>
<sequence>MSHRGVSQIPECFVLDRQRRIRGAKFERMEEMKELSTKVFDLASEDAREFEEVKRFMESFLKERRAWLDAACELERGGHADADQTNSPPVLISFFDKNSILC</sequence>
<accession>A0A6G1D367</accession>
<dbReference type="AlphaFoldDB" id="A0A6G1D367"/>
<evidence type="ECO:0000313" key="2">
    <source>
        <dbReference type="Proteomes" id="UP000479710"/>
    </source>
</evidence>
<gene>
    <name evidence="1" type="ORF">E2562_013244</name>
</gene>
<proteinExistence type="predicted"/>
<keyword evidence="2" id="KW-1185">Reference proteome</keyword>
<evidence type="ECO:0000313" key="1">
    <source>
        <dbReference type="EMBL" id="KAF0906849.1"/>
    </source>
</evidence>
<dbReference type="Proteomes" id="UP000479710">
    <property type="component" value="Unassembled WGS sequence"/>
</dbReference>
<dbReference type="EMBL" id="SPHZ02000007">
    <property type="protein sequence ID" value="KAF0906849.1"/>
    <property type="molecule type" value="Genomic_DNA"/>
</dbReference>
<dbReference type="OrthoDB" id="615230at2759"/>